<sequence length="907" mass="99198">MVFKQLMIQFAFWLFLLFEPTFQQQDSLSSSPADRAALLELRSSLGLRSKEWPIKGDPCSGWKGIKCQNGRVTEINIAGFRRTRIGKQNPQFAVEALTNLTFLQSFNASNFLLPGVVPEWFGQRLGLLRVLDLRSCSIFGSIPLSLGNLNNLTGLYLSDNRLTGTLPSNLGKLFSLSFLDLSHNTFTGMIPPSLESLGNLSLLDLSSNYLAGSIPPGIGSLLKLRYLNLSNNSLSSSIPAQFGGLVSLVDLDLSVNSLSGPLPTDLRKLTSLRSMVFRRNFLVGSLPDTLFRTLTQLQSLVLRSNNFSGSIPDVFWSMPRLKLVDVSGNSLTGMLPNSSSSLNITGAVLNASQNMFYGSLTPILTRFSAIDLSGNYFEGRIPEYLLANLSFVSNCLQNVANQRTLAVCTSFYSARGLTFDNFGLPKATGPTQPPPAEESKKSSRNAIILGSVIGGSALILLLVLLILFFLWRRKRSTTNQRGGGGVVGPVLSGDAEPPPELSINFSSLGEAFKFQQLLQATNDFSNLNLIKRGHSGDLFHGVLRNGIRVVIKRVNLRTIKNDAHLVELEFFSKVSHVRLVPLVGHCLENEDEKFLVYKYLPNGDLSSSLFKEVKADDDSLQSLDWITRLKIALGAAEGLSFLHHDCTPPLVHRDVQASSILLDDKFEVRLGSLSDVCAQEGDGQPSRLTKLLRLPQSSDQGSSGLQTAVCTYDVYCFGKVLLELVTGKLGISASADAQIREWLDQTLPCISINNKELMMKILDPSLIVDEDLLEEVWAVAVVAKSCLNPKPSRRPLMKYIHKALENPLKVVREENSGSGRFRSTSIGSSWNAALFGSWRQSLSDLTVLPSASLSKAGGSSFKRSGTMGSQGSGQNGGGEHSSSRRQHSKEIFPEPSDVQDIERLENE</sequence>
<keyword evidence="2" id="KW-0433">Leucine-rich repeat</keyword>
<dbReference type="SUPFAM" id="SSF52058">
    <property type="entry name" value="L domain-like"/>
    <property type="match status" value="1"/>
</dbReference>
<gene>
    <name evidence="15" type="primary">LOC111007830</name>
</gene>
<dbReference type="AlphaFoldDB" id="A0A6J1C4G3"/>
<name>A0A6J1C4G3_MOMCH</name>
<feature type="compositionally biased region" description="Gly residues" evidence="10">
    <location>
        <begin position="868"/>
        <end position="879"/>
    </location>
</feature>
<dbReference type="InterPro" id="IPR001245">
    <property type="entry name" value="Ser-Thr/Tyr_kinase_cat_dom"/>
</dbReference>
<evidence type="ECO:0000256" key="8">
    <source>
        <dbReference type="ARBA" id="ARBA00023136"/>
    </source>
</evidence>
<dbReference type="Gene3D" id="3.30.200.20">
    <property type="entry name" value="Phosphorylase Kinase, domain 1"/>
    <property type="match status" value="1"/>
</dbReference>
<feature type="domain" description="Protein kinase" evidence="13">
    <location>
        <begin position="524"/>
        <end position="804"/>
    </location>
</feature>
<dbReference type="Pfam" id="PF00560">
    <property type="entry name" value="LRR_1"/>
    <property type="match status" value="3"/>
</dbReference>
<evidence type="ECO:0000256" key="2">
    <source>
        <dbReference type="ARBA" id="ARBA00022614"/>
    </source>
</evidence>
<dbReference type="FunFam" id="1.10.510.10:FF:000448">
    <property type="entry name" value="Putative LRR receptor-like serine/threonine-protein kinase"/>
    <property type="match status" value="1"/>
</dbReference>
<dbReference type="PANTHER" id="PTHR48056:SF81">
    <property type="entry name" value="RECEPTOR PROTEIN-TYROSINE KINASE CEPR1"/>
    <property type="match status" value="1"/>
</dbReference>
<dbReference type="KEGG" id="mcha:111007830"/>
<dbReference type="Gene3D" id="3.80.10.10">
    <property type="entry name" value="Ribonuclease Inhibitor"/>
    <property type="match status" value="3"/>
</dbReference>
<dbReference type="InterPro" id="IPR013210">
    <property type="entry name" value="LRR_N_plant-typ"/>
</dbReference>
<evidence type="ECO:0000313" key="14">
    <source>
        <dbReference type="Proteomes" id="UP000504603"/>
    </source>
</evidence>
<dbReference type="InterPro" id="IPR003591">
    <property type="entry name" value="Leu-rich_rpt_typical-subtyp"/>
</dbReference>
<dbReference type="Pfam" id="PF13855">
    <property type="entry name" value="LRR_8"/>
    <property type="match status" value="2"/>
</dbReference>
<dbReference type="InterPro" id="IPR000719">
    <property type="entry name" value="Prot_kinase_dom"/>
</dbReference>
<reference evidence="15" key="1">
    <citation type="submission" date="2025-08" db="UniProtKB">
        <authorList>
            <consortium name="RefSeq"/>
        </authorList>
    </citation>
    <scope>IDENTIFICATION</scope>
</reference>
<evidence type="ECO:0000256" key="10">
    <source>
        <dbReference type="SAM" id="MobiDB-lite"/>
    </source>
</evidence>
<dbReference type="Pfam" id="PF08263">
    <property type="entry name" value="LRRNT_2"/>
    <property type="match status" value="1"/>
</dbReference>
<keyword evidence="8 11" id="KW-0472">Membrane</keyword>
<evidence type="ECO:0000256" key="7">
    <source>
        <dbReference type="ARBA" id="ARBA00022989"/>
    </source>
</evidence>
<accession>A0A6J1C4G3</accession>
<evidence type="ECO:0000256" key="3">
    <source>
        <dbReference type="ARBA" id="ARBA00022692"/>
    </source>
</evidence>
<dbReference type="InterPro" id="IPR050647">
    <property type="entry name" value="Plant_LRR-RLKs"/>
</dbReference>
<keyword evidence="5" id="KW-0547">Nucleotide-binding</keyword>
<organism evidence="14 15">
    <name type="scientific">Momordica charantia</name>
    <name type="common">Bitter gourd</name>
    <name type="synonym">Balsam pear</name>
    <dbReference type="NCBI Taxonomy" id="3673"/>
    <lineage>
        <taxon>Eukaryota</taxon>
        <taxon>Viridiplantae</taxon>
        <taxon>Streptophyta</taxon>
        <taxon>Embryophyta</taxon>
        <taxon>Tracheophyta</taxon>
        <taxon>Spermatophyta</taxon>
        <taxon>Magnoliopsida</taxon>
        <taxon>eudicotyledons</taxon>
        <taxon>Gunneridae</taxon>
        <taxon>Pentapetalae</taxon>
        <taxon>rosids</taxon>
        <taxon>fabids</taxon>
        <taxon>Cucurbitales</taxon>
        <taxon>Cucurbitaceae</taxon>
        <taxon>Momordiceae</taxon>
        <taxon>Momordica</taxon>
    </lineage>
</organism>
<evidence type="ECO:0000256" key="1">
    <source>
        <dbReference type="ARBA" id="ARBA00004370"/>
    </source>
</evidence>
<evidence type="ECO:0000313" key="15">
    <source>
        <dbReference type="RefSeq" id="XP_022136042.1"/>
    </source>
</evidence>
<dbReference type="InterPro" id="IPR011009">
    <property type="entry name" value="Kinase-like_dom_sf"/>
</dbReference>
<dbReference type="InterPro" id="IPR001611">
    <property type="entry name" value="Leu-rich_rpt"/>
</dbReference>
<keyword evidence="7 11" id="KW-1133">Transmembrane helix</keyword>
<keyword evidence="3 11" id="KW-0812">Transmembrane</keyword>
<evidence type="ECO:0000256" key="6">
    <source>
        <dbReference type="ARBA" id="ARBA00022840"/>
    </source>
</evidence>
<protein>
    <submittedName>
        <fullName evidence="15">Probable LRR receptor-like serine/threonine-protein kinase At2g16250</fullName>
    </submittedName>
</protein>
<evidence type="ECO:0000256" key="11">
    <source>
        <dbReference type="SAM" id="Phobius"/>
    </source>
</evidence>
<feature type="signal peptide" evidence="12">
    <location>
        <begin position="1"/>
        <end position="23"/>
    </location>
</feature>
<evidence type="ECO:0000259" key="13">
    <source>
        <dbReference type="PROSITE" id="PS50011"/>
    </source>
</evidence>
<keyword evidence="12" id="KW-0732">Signal</keyword>
<dbReference type="Pfam" id="PF07714">
    <property type="entry name" value="PK_Tyr_Ser-Thr"/>
    <property type="match status" value="1"/>
</dbReference>
<dbReference type="GO" id="GO:0033612">
    <property type="term" value="F:receptor serine/threonine kinase binding"/>
    <property type="evidence" value="ECO:0007669"/>
    <property type="project" value="TreeGrafter"/>
</dbReference>
<evidence type="ECO:0000256" key="5">
    <source>
        <dbReference type="ARBA" id="ARBA00022741"/>
    </source>
</evidence>
<feature type="region of interest" description="Disordered" evidence="10">
    <location>
        <begin position="854"/>
        <end position="907"/>
    </location>
</feature>
<dbReference type="OrthoDB" id="676979at2759"/>
<dbReference type="SMART" id="SM00369">
    <property type="entry name" value="LRR_TYP"/>
    <property type="match status" value="6"/>
</dbReference>
<dbReference type="RefSeq" id="XP_022136042.1">
    <property type="nucleotide sequence ID" value="XM_022280350.1"/>
</dbReference>
<dbReference type="PROSITE" id="PS50011">
    <property type="entry name" value="PROTEIN_KINASE_DOM"/>
    <property type="match status" value="1"/>
</dbReference>
<evidence type="ECO:0000256" key="9">
    <source>
        <dbReference type="ARBA" id="ARBA00023180"/>
    </source>
</evidence>
<keyword evidence="14" id="KW-1185">Reference proteome</keyword>
<dbReference type="FunFam" id="3.30.200.20:FF:000433">
    <property type="entry name" value="Predicted protein"/>
    <property type="match status" value="1"/>
</dbReference>
<dbReference type="FunFam" id="3.80.10.10:FF:000561">
    <property type="entry name" value="Probable LRR receptor-like serine/threonine-protein kinase At2g16250"/>
    <property type="match status" value="1"/>
</dbReference>
<evidence type="ECO:0000256" key="4">
    <source>
        <dbReference type="ARBA" id="ARBA00022737"/>
    </source>
</evidence>
<dbReference type="Gene3D" id="1.10.510.10">
    <property type="entry name" value="Transferase(Phosphotransferase) domain 1"/>
    <property type="match status" value="1"/>
</dbReference>
<keyword evidence="4" id="KW-0677">Repeat</keyword>
<dbReference type="GO" id="GO:0004672">
    <property type="term" value="F:protein kinase activity"/>
    <property type="evidence" value="ECO:0007669"/>
    <property type="project" value="InterPro"/>
</dbReference>
<dbReference type="InterPro" id="IPR032675">
    <property type="entry name" value="LRR_dom_sf"/>
</dbReference>
<dbReference type="FunFam" id="3.80.10.10:FF:000383">
    <property type="entry name" value="Leucine-rich repeat receptor protein kinase EMS1"/>
    <property type="match status" value="1"/>
</dbReference>
<comment type="subcellular location">
    <subcellularLocation>
        <location evidence="1">Membrane</location>
    </subcellularLocation>
</comment>
<feature type="transmembrane region" description="Helical" evidence="11">
    <location>
        <begin position="447"/>
        <end position="471"/>
    </location>
</feature>
<dbReference type="GO" id="GO:0016020">
    <property type="term" value="C:membrane"/>
    <property type="evidence" value="ECO:0007669"/>
    <property type="project" value="UniProtKB-SubCell"/>
</dbReference>
<feature type="chain" id="PRO_5027121114" evidence="12">
    <location>
        <begin position="24"/>
        <end position="907"/>
    </location>
</feature>
<dbReference type="PANTHER" id="PTHR48056">
    <property type="entry name" value="LRR RECEPTOR-LIKE SERINE/THREONINE-PROTEIN KINASE-RELATED"/>
    <property type="match status" value="1"/>
</dbReference>
<proteinExistence type="predicted"/>
<dbReference type="SUPFAM" id="SSF56112">
    <property type="entry name" value="Protein kinase-like (PK-like)"/>
    <property type="match status" value="1"/>
</dbReference>
<dbReference type="GeneID" id="111007830"/>
<keyword evidence="9" id="KW-0325">Glycoprotein</keyword>
<dbReference type="Proteomes" id="UP000504603">
    <property type="component" value="Unplaced"/>
</dbReference>
<dbReference type="GO" id="GO:0005524">
    <property type="term" value="F:ATP binding"/>
    <property type="evidence" value="ECO:0007669"/>
    <property type="project" value="UniProtKB-KW"/>
</dbReference>
<keyword evidence="6" id="KW-0067">ATP-binding</keyword>
<evidence type="ECO:0000256" key="12">
    <source>
        <dbReference type="SAM" id="SignalP"/>
    </source>
</evidence>